<dbReference type="SUPFAM" id="SSF117856">
    <property type="entry name" value="AF0104/ALDC/Ptd012-like"/>
    <property type="match status" value="1"/>
</dbReference>
<gene>
    <name evidence="3" type="ORF">ACHAW5_004162</name>
</gene>
<feature type="transmembrane region" description="Helical" evidence="1">
    <location>
        <begin position="180"/>
        <end position="201"/>
    </location>
</feature>
<dbReference type="Pfam" id="PF03479">
    <property type="entry name" value="PCC"/>
    <property type="match status" value="1"/>
</dbReference>
<organism evidence="3 4">
    <name type="scientific">Stephanodiscus triporus</name>
    <dbReference type="NCBI Taxonomy" id="2934178"/>
    <lineage>
        <taxon>Eukaryota</taxon>
        <taxon>Sar</taxon>
        <taxon>Stramenopiles</taxon>
        <taxon>Ochrophyta</taxon>
        <taxon>Bacillariophyta</taxon>
        <taxon>Coscinodiscophyceae</taxon>
        <taxon>Thalassiosirophycidae</taxon>
        <taxon>Stephanodiscales</taxon>
        <taxon>Stephanodiscaceae</taxon>
        <taxon>Stephanodiscus</taxon>
    </lineage>
</organism>
<name>A0ABD3MPB4_9STRA</name>
<dbReference type="PROSITE" id="PS51742">
    <property type="entry name" value="PPC"/>
    <property type="match status" value="1"/>
</dbReference>
<reference evidence="3 4" key="1">
    <citation type="submission" date="2024-10" db="EMBL/GenBank/DDBJ databases">
        <title>Updated reference genomes for cyclostephanoid diatoms.</title>
        <authorList>
            <person name="Roberts W.R."/>
            <person name="Alverson A.J."/>
        </authorList>
    </citation>
    <scope>NUCLEOTIDE SEQUENCE [LARGE SCALE GENOMIC DNA]</scope>
    <source>
        <strain evidence="3 4">AJA276-08</strain>
    </source>
</reference>
<evidence type="ECO:0000259" key="2">
    <source>
        <dbReference type="PROSITE" id="PS51742"/>
    </source>
</evidence>
<proteinExistence type="predicted"/>
<dbReference type="InterPro" id="IPR005175">
    <property type="entry name" value="PPC_dom"/>
</dbReference>
<keyword evidence="1" id="KW-1133">Transmembrane helix</keyword>
<evidence type="ECO:0000313" key="4">
    <source>
        <dbReference type="Proteomes" id="UP001530315"/>
    </source>
</evidence>
<evidence type="ECO:0000256" key="1">
    <source>
        <dbReference type="SAM" id="Phobius"/>
    </source>
</evidence>
<keyword evidence="1" id="KW-0812">Transmembrane</keyword>
<dbReference type="AlphaFoldDB" id="A0ABD3MPB4"/>
<keyword evidence="1" id="KW-0472">Membrane</keyword>
<keyword evidence="4" id="KW-1185">Reference proteome</keyword>
<dbReference type="PANTHER" id="PTHR34988:SF1">
    <property type="entry name" value="DNA-BINDING PROTEIN"/>
    <property type="match status" value="1"/>
</dbReference>
<dbReference type="EMBL" id="JALLAZ020001742">
    <property type="protein sequence ID" value="KAL3765845.1"/>
    <property type="molecule type" value="Genomic_DNA"/>
</dbReference>
<dbReference type="CDD" id="cd11378">
    <property type="entry name" value="DUF296"/>
    <property type="match status" value="1"/>
</dbReference>
<sequence>MHASATLPSGAVSAHCLRLQPGDELMPSLRQAASTILGRLPREQFGSVFVITAVGSIKDVTLRLANASRMDEDQNYGSDIKRYENMRFEIVSLTGTFSRDDGCHVHISLADAEGKTVGGHLIDGVIFTTCELVMGTAEGVEFVRKMDYETGYNELEVHQLCSRSVDSTRSSSAREAGTKFCGYAIFAMAFFWSNVILWKMIL</sequence>
<accession>A0ABD3MPB4</accession>
<dbReference type="Gene3D" id="3.30.1330.80">
    <property type="entry name" value="Hypothetical protein, similar to alpha- acetolactate decarboxylase, domain 2"/>
    <property type="match status" value="1"/>
</dbReference>
<protein>
    <recommendedName>
        <fullName evidence="2">PPC domain-containing protein</fullName>
    </recommendedName>
</protein>
<feature type="domain" description="PPC" evidence="2">
    <location>
        <begin position="9"/>
        <end position="158"/>
    </location>
</feature>
<evidence type="ECO:0000313" key="3">
    <source>
        <dbReference type="EMBL" id="KAL3765845.1"/>
    </source>
</evidence>
<comment type="caution">
    <text evidence="3">The sequence shown here is derived from an EMBL/GenBank/DDBJ whole genome shotgun (WGS) entry which is preliminary data.</text>
</comment>
<dbReference type="PANTHER" id="PTHR34988">
    <property type="entry name" value="PROTEIN, PUTATIVE-RELATED"/>
    <property type="match status" value="1"/>
</dbReference>
<dbReference type="Proteomes" id="UP001530315">
    <property type="component" value="Unassembled WGS sequence"/>
</dbReference>